<dbReference type="GO" id="GO:0003677">
    <property type="term" value="F:DNA binding"/>
    <property type="evidence" value="ECO:0007669"/>
    <property type="project" value="InterPro"/>
</dbReference>
<dbReference type="PANTHER" id="PTHR31169">
    <property type="entry name" value="OS05G0300700 PROTEIN"/>
    <property type="match status" value="1"/>
</dbReference>
<feature type="region of interest" description="Disordered" evidence="10">
    <location>
        <begin position="109"/>
        <end position="161"/>
    </location>
</feature>
<keyword evidence="7" id="KW-0805">Transcription regulation</keyword>
<gene>
    <name evidence="12" type="ORF">MICPUCDRAFT_55385</name>
</gene>
<dbReference type="SMART" id="SM00384">
    <property type="entry name" value="AT_hook"/>
    <property type="match status" value="3"/>
</dbReference>
<sequence>MNEFERDRALRIEENKRRMVEMGILSLSSKVAADATIKPTPVRDDALSEDRVVAFARSLRLFFPTDRSGFPPMTFVDRFDSKHGISRREFARNTPFYLAIALSRQNTITRSPEIAPTPVSHSAERRKRESSYRSLSCKSHDDDDDDDDDDVARAKAKRRRGKPKPIKLLSLTDVDFKSRRYAVGGRVYDSELGVTCHWCRQKTVEPHVFCTDDACGRGRSNPLAFCGMCLRNRHGEDIEDAIASGVWKCPKCRGSCGDGCVACCNCGPCRKANGLAPTHQVVNLARARGFDNAHDYLVHIATGASPSELLDRKKSFAWGKWLTEDFARAKAAADETEGVFEDADTDAAENDVENVEVVTPVQTKRGRGRPKKNTTIGTPSPATPPPISKSSMRAIRSPEPETPMKKKRGRPPKVSTASARAVARPSGSLSMRVLLVRARAPIPTAPLKRKRGRPSNASEVAAAKAKAAKTQAGIRACCRPRRAAAAAASAKIRATADYDAMGEEAFF</sequence>
<evidence type="ECO:0000313" key="13">
    <source>
        <dbReference type="Proteomes" id="UP000001876"/>
    </source>
</evidence>
<evidence type="ECO:0000256" key="7">
    <source>
        <dbReference type="ARBA" id="ARBA00023015"/>
    </source>
</evidence>
<evidence type="ECO:0000256" key="8">
    <source>
        <dbReference type="ARBA" id="ARBA00023163"/>
    </source>
</evidence>
<keyword evidence="4" id="KW-1017">Isopeptide bond</keyword>
<dbReference type="Pfam" id="PF10497">
    <property type="entry name" value="zf-4CXXC_R1"/>
    <property type="match status" value="1"/>
</dbReference>
<keyword evidence="6" id="KW-0832">Ubl conjugation</keyword>
<dbReference type="GO" id="GO:0006355">
    <property type="term" value="P:regulation of DNA-templated transcription"/>
    <property type="evidence" value="ECO:0007669"/>
    <property type="project" value="InterPro"/>
</dbReference>
<feature type="compositionally biased region" description="Basic and acidic residues" evidence="10">
    <location>
        <begin position="122"/>
        <end position="131"/>
    </location>
</feature>
<evidence type="ECO:0000256" key="6">
    <source>
        <dbReference type="ARBA" id="ARBA00022843"/>
    </source>
</evidence>
<evidence type="ECO:0000259" key="11">
    <source>
        <dbReference type="Pfam" id="PF10497"/>
    </source>
</evidence>
<keyword evidence="9" id="KW-0539">Nucleus</keyword>
<keyword evidence="5" id="KW-0597">Phosphoprotein</keyword>
<dbReference type="STRING" id="564608.C1MKL9"/>
<evidence type="ECO:0000313" key="12">
    <source>
        <dbReference type="EMBL" id="EEH59395.1"/>
    </source>
</evidence>
<dbReference type="Proteomes" id="UP000001876">
    <property type="component" value="Unassembled WGS sequence"/>
</dbReference>
<dbReference type="PANTHER" id="PTHR31169:SF34">
    <property type="entry name" value="ZINC-FINGER DOMAIN-CONTAINING PROTEIN"/>
    <property type="match status" value="1"/>
</dbReference>
<proteinExistence type="predicted"/>
<feature type="domain" description="Zinc-finger" evidence="11">
    <location>
        <begin position="188"/>
        <end position="297"/>
    </location>
</feature>
<keyword evidence="3" id="KW-0963">Cytoplasm</keyword>
<protein>
    <submittedName>
        <fullName evidence="12">Predicted protein</fullName>
    </submittedName>
</protein>
<keyword evidence="13" id="KW-1185">Reference proteome</keyword>
<feature type="region of interest" description="Disordered" evidence="10">
    <location>
        <begin position="361"/>
        <end position="425"/>
    </location>
</feature>
<evidence type="ECO:0000256" key="4">
    <source>
        <dbReference type="ARBA" id="ARBA00022499"/>
    </source>
</evidence>
<dbReference type="GeneID" id="9681710"/>
<dbReference type="InterPro" id="IPR018866">
    <property type="entry name" value="Znf-4CXXC_R1"/>
</dbReference>
<dbReference type="eggNOG" id="ENOG502QU1W">
    <property type="taxonomic scope" value="Eukaryota"/>
</dbReference>
<dbReference type="EMBL" id="GG663736">
    <property type="protein sequence ID" value="EEH59395.1"/>
    <property type="molecule type" value="Genomic_DNA"/>
</dbReference>
<evidence type="ECO:0000256" key="10">
    <source>
        <dbReference type="SAM" id="MobiDB-lite"/>
    </source>
</evidence>
<keyword evidence="8" id="KW-0804">Transcription</keyword>
<name>C1MKL9_MICPC</name>
<dbReference type="InterPro" id="IPR017956">
    <property type="entry name" value="AT_hook_DNA-bd_motif"/>
</dbReference>
<comment type="subcellular location">
    <subcellularLocation>
        <location evidence="2">Cytoplasm</location>
    </subcellularLocation>
    <subcellularLocation>
        <location evidence="1">Nucleus</location>
    </subcellularLocation>
</comment>
<evidence type="ECO:0000256" key="5">
    <source>
        <dbReference type="ARBA" id="ARBA00022553"/>
    </source>
</evidence>
<evidence type="ECO:0000256" key="1">
    <source>
        <dbReference type="ARBA" id="ARBA00004123"/>
    </source>
</evidence>
<evidence type="ECO:0000256" key="2">
    <source>
        <dbReference type="ARBA" id="ARBA00004496"/>
    </source>
</evidence>
<reference evidence="12 13" key="1">
    <citation type="journal article" date="2009" name="Science">
        <title>Green evolution and dynamic adaptations revealed by genomes of the marine picoeukaryotes Micromonas.</title>
        <authorList>
            <person name="Worden A.Z."/>
            <person name="Lee J.H."/>
            <person name="Mock T."/>
            <person name="Rouze P."/>
            <person name="Simmons M.P."/>
            <person name="Aerts A.L."/>
            <person name="Allen A.E."/>
            <person name="Cuvelier M.L."/>
            <person name="Derelle E."/>
            <person name="Everett M.V."/>
            <person name="Foulon E."/>
            <person name="Grimwood J."/>
            <person name="Gundlach H."/>
            <person name="Henrissat B."/>
            <person name="Napoli C."/>
            <person name="McDonald S.M."/>
            <person name="Parker M.S."/>
            <person name="Rombauts S."/>
            <person name="Salamov A."/>
            <person name="Von Dassow P."/>
            <person name="Badger J.H."/>
            <person name="Coutinho P.M."/>
            <person name="Demir E."/>
            <person name="Dubchak I."/>
            <person name="Gentemann C."/>
            <person name="Eikrem W."/>
            <person name="Gready J.E."/>
            <person name="John U."/>
            <person name="Lanier W."/>
            <person name="Lindquist E.A."/>
            <person name="Lucas S."/>
            <person name="Mayer K.F."/>
            <person name="Moreau H."/>
            <person name="Not F."/>
            <person name="Otillar R."/>
            <person name="Panaud O."/>
            <person name="Pangilinan J."/>
            <person name="Paulsen I."/>
            <person name="Piegu B."/>
            <person name="Poliakov A."/>
            <person name="Robbens S."/>
            <person name="Schmutz J."/>
            <person name="Toulza E."/>
            <person name="Wyss T."/>
            <person name="Zelensky A."/>
            <person name="Zhou K."/>
            <person name="Armbrust E.V."/>
            <person name="Bhattacharya D."/>
            <person name="Goodenough U.W."/>
            <person name="Van de Peer Y."/>
            <person name="Grigoriev I.V."/>
        </authorList>
    </citation>
    <scope>NUCLEOTIDE SEQUENCE [LARGE SCALE GENOMIC DNA]</scope>
    <source>
        <strain evidence="12 13">CCMP1545</strain>
    </source>
</reference>
<evidence type="ECO:0000256" key="3">
    <source>
        <dbReference type="ARBA" id="ARBA00022490"/>
    </source>
</evidence>
<evidence type="ECO:0000256" key="9">
    <source>
        <dbReference type="ARBA" id="ARBA00023242"/>
    </source>
</evidence>
<dbReference type="KEGG" id="mpp:MICPUCDRAFT_55385"/>
<accession>C1MKL9</accession>
<dbReference type="AlphaFoldDB" id="C1MKL9"/>
<dbReference type="RefSeq" id="XP_003056019.1">
    <property type="nucleotide sequence ID" value="XM_003055973.1"/>
</dbReference>
<dbReference type="InterPro" id="IPR040221">
    <property type="entry name" value="CDCA7/CDA7L"/>
</dbReference>
<dbReference type="GO" id="GO:0005634">
    <property type="term" value="C:nucleus"/>
    <property type="evidence" value="ECO:0007669"/>
    <property type="project" value="UniProtKB-SubCell"/>
</dbReference>
<dbReference type="OrthoDB" id="498602at2759"/>
<dbReference type="GO" id="GO:0005737">
    <property type="term" value="C:cytoplasm"/>
    <property type="evidence" value="ECO:0007669"/>
    <property type="project" value="UniProtKB-SubCell"/>
</dbReference>
<organism evidence="13">
    <name type="scientific">Micromonas pusilla (strain CCMP1545)</name>
    <name type="common">Picoplanktonic green alga</name>
    <dbReference type="NCBI Taxonomy" id="564608"/>
    <lineage>
        <taxon>Eukaryota</taxon>
        <taxon>Viridiplantae</taxon>
        <taxon>Chlorophyta</taxon>
        <taxon>Mamiellophyceae</taxon>
        <taxon>Mamiellales</taxon>
        <taxon>Mamiellaceae</taxon>
        <taxon>Micromonas</taxon>
    </lineage>
</organism>
<dbReference type="PRINTS" id="PR00929">
    <property type="entry name" value="ATHOOK"/>
</dbReference>